<dbReference type="EnsemblPlants" id="Pp3c8_16530V3.2">
    <property type="protein sequence ID" value="Pp3c8_16530V3.2"/>
    <property type="gene ID" value="Pp3c8_16530"/>
</dbReference>
<keyword evidence="3" id="KW-1185">Reference proteome</keyword>
<evidence type="ECO:0000313" key="3">
    <source>
        <dbReference type="Proteomes" id="UP000006727"/>
    </source>
</evidence>
<dbReference type="EMBL" id="ABEU02000008">
    <property type="status" value="NOT_ANNOTATED_CDS"/>
    <property type="molecule type" value="Genomic_DNA"/>
</dbReference>
<organism evidence="2 3">
    <name type="scientific">Physcomitrium patens</name>
    <name type="common">Spreading-leaved earth moss</name>
    <name type="synonym">Physcomitrella patens</name>
    <dbReference type="NCBI Taxonomy" id="3218"/>
    <lineage>
        <taxon>Eukaryota</taxon>
        <taxon>Viridiplantae</taxon>
        <taxon>Streptophyta</taxon>
        <taxon>Embryophyta</taxon>
        <taxon>Bryophyta</taxon>
        <taxon>Bryophytina</taxon>
        <taxon>Bryopsida</taxon>
        <taxon>Funariidae</taxon>
        <taxon>Funariales</taxon>
        <taxon>Funariaceae</taxon>
        <taxon>Physcomitrium</taxon>
    </lineage>
</organism>
<reference evidence="2 3" key="2">
    <citation type="journal article" date="2018" name="Plant J.">
        <title>The Physcomitrella patens chromosome-scale assembly reveals moss genome structure and evolution.</title>
        <authorList>
            <person name="Lang D."/>
            <person name="Ullrich K.K."/>
            <person name="Murat F."/>
            <person name="Fuchs J."/>
            <person name="Jenkins J."/>
            <person name="Haas F.B."/>
            <person name="Piednoel M."/>
            <person name="Gundlach H."/>
            <person name="Van Bel M."/>
            <person name="Meyberg R."/>
            <person name="Vives C."/>
            <person name="Morata J."/>
            <person name="Symeonidi A."/>
            <person name="Hiss M."/>
            <person name="Muchero W."/>
            <person name="Kamisugi Y."/>
            <person name="Saleh O."/>
            <person name="Blanc G."/>
            <person name="Decker E.L."/>
            <person name="van Gessel N."/>
            <person name="Grimwood J."/>
            <person name="Hayes R.D."/>
            <person name="Graham S.W."/>
            <person name="Gunter L.E."/>
            <person name="McDaniel S.F."/>
            <person name="Hoernstein S.N.W."/>
            <person name="Larsson A."/>
            <person name="Li F.W."/>
            <person name="Perroud P.F."/>
            <person name="Phillips J."/>
            <person name="Ranjan P."/>
            <person name="Rokshar D.S."/>
            <person name="Rothfels C.J."/>
            <person name="Schneider L."/>
            <person name="Shu S."/>
            <person name="Stevenson D.W."/>
            <person name="Thummler F."/>
            <person name="Tillich M."/>
            <person name="Villarreal Aguilar J.C."/>
            <person name="Widiez T."/>
            <person name="Wong G.K."/>
            <person name="Wymore A."/>
            <person name="Zhang Y."/>
            <person name="Zimmer A.D."/>
            <person name="Quatrano R.S."/>
            <person name="Mayer K.F.X."/>
            <person name="Goodstein D."/>
            <person name="Casacuberta J.M."/>
            <person name="Vandepoele K."/>
            <person name="Reski R."/>
            <person name="Cuming A.C."/>
            <person name="Tuskan G.A."/>
            <person name="Maumus F."/>
            <person name="Salse J."/>
            <person name="Schmutz J."/>
            <person name="Rensing S.A."/>
        </authorList>
    </citation>
    <scope>NUCLEOTIDE SEQUENCE [LARGE SCALE GENOMIC DNA]</scope>
    <source>
        <strain evidence="2 3">cv. Gransden 2004</strain>
    </source>
</reference>
<dbReference type="RefSeq" id="XP_024383083.1">
    <property type="nucleotide sequence ID" value="XM_024527315.2"/>
</dbReference>
<dbReference type="Gramene" id="Pp3c8_16530V3.4">
    <property type="protein sequence ID" value="Pp3c8_16530V3.4"/>
    <property type="gene ID" value="Pp3c8_16530"/>
</dbReference>
<proteinExistence type="predicted"/>
<dbReference type="Gene3D" id="2.120.10.30">
    <property type="entry name" value="TolB, C-terminal domain"/>
    <property type="match status" value="1"/>
</dbReference>
<dbReference type="Pfam" id="PF07995">
    <property type="entry name" value="GSDH"/>
    <property type="match status" value="1"/>
</dbReference>
<dbReference type="PANTHER" id="PTHR19328:SF13">
    <property type="entry name" value="HIPL1 PROTEIN"/>
    <property type="match status" value="1"/>
</dbReference>
<dbReference type="SUPFAM" id="SSF50952">
    <property type="entry name" value="Soluble quinoprotein glucose dehydrogenase"/>
    <property type="match status" value="1"/>
</dbReference>
<name>A0A7I4EH50_PHYPA</name>
<sequence>MCSCNEGDFVLNLYDVTSALSKPRPVPFLCTSGANNYCNQVWTACENVTIPNSPFEPGLQERGNSTSKASASLASFYKNNDTSFCISSAAPLAAENVCFAGTPMKVAEPVSYTPPAGICLERLDNATEPTGKGYYLNLIPHPDGSDRVFVNTQSGLMYMANVSQPGSGGPFIIDYSAPFLNISHRTTSNGELGFMGIAFHPDYLNNGRFFISYDCDSRKWPDCLAPCGCSSVNRCNISALGANACQYSAIVAEYTVNASGTTPATALQANPEEVKRIFAFGLPYENHHAGGLWFGPTDKYLYYPLGDGGSYDDPWNNGQNINIPLGKMMRLDIDTPPSSTTGLYGNYTVPKDNPFVGRNNSRGEIWAYGLRNPWRCSFDRNRPSYFYCADVGQNLVEEVDLISKGGNYGWRIYEGTMTFQPSQSPGGVTAKNSINAVMPIIEYNHSAGISICGGYVSYSRQDACAYGKYLYGDLNGVMWSAYENPPLSGKYSVSNLPYNCSSKTPVPCNPGASLDGIISYGEDSRGDIYVLAVNGLYRMVSPDLCNIECTAVLPPAPAPGPGSSPPGRSSASSIFVLLRNSAFCVVLALCALVWL</sequence>
<dbReference type="InterPro" id="IPR011041">
    <property type="entry name" value="Quinoprot_gluc/sorb_DH_b-prop"/>
</dbReference>
<dbReference type="EnsemblPlants" id="Pp3c8_16530V3.4">
    <property type="protein sequence ID" value="Pp3c8_16530V3.4"/>
    <property type="gene ID" value="Pp3c8_16530"/>
</dbReference>
<evidence type="ECO:0000259" key="1">
    <source>
        <dbReference type="Pfam" id="PF07995"/>
    </source>
</evidence>
<accession>A0A7I4EH50</accession>
<dbReference type="GeneID" id="112285924"/>
<protein>
    <recommendedName>
        <fullName evidence="1">Glucose/Sorbosone dehydrogenase domain-containing protein</fullName>
    </recommendedName>
</protein>
<dbReference type="InterPro" id="IPR012938">
    <property type="entry name" value="Glc/Sorbosone_DH"/>
</dbReference>
<gene>
    <name evidence="2" type="primary">LOC112285924</name>
</gene>
<evidence type="ECO:0000313" key="2">
    <source>
        <dbReference type="EnsemblPlants" id="Pp3c8_16530V3.2"/>
    </source>
</evidence>
<dbReference type="Proteomes" id="UP000006727">
    <property type="component" value="Chromosome 8"/>
</dbReference>
<reference evidence="2 3" key="1">
    <citation type="journal article" date="2008" name="Science">
        <title>The Physcomitrella genome reveals evolutionary insights into the conquest of land by plants.</title>
        <authorList>
            <person name="Rensing S."/>
            <person name="Lang D."/>
            <person name="Zimmer A."/>
            <person name="Terry A."/>
            <person name="Salamov A."/>
            <person name="Shapiro H."/>
            <person name="Nishiyama T."/>
            <person name="Perroud P.-F."/>
            <person name="Lindquist E."/>
            <person name="Kamisugi Y."/>
            <person name="Tanahashi T."/>
            <person name="Sakakibara K."/>
            <person name="Fujita T."/>
            <person name="Oishi K."/>
            <person name="Shin-I T."/>
            <person name="Kuroki Y."/>
            <person name="Toyoda A."/>
            <person name="Suzuki Y."/>
            <person name="Hashimoto A."/>
            <person name="Yamaguchi K."/>
            <person name="Sugano A."/>
            <person name="Kohara Y."/>
            <person name="Fujiyama A."/>
            <person name="Anterola A."/>
            <person name="Aoki S."/>
            <person name="Ashton N."/>
            <person name="Barbazuk W.B."/>
            <person name="Barker E."/>
            <person name="Bennetzen J."/>
            <person name="Bezanilla M."/>
            <person name="Blankenship R."/>
            <person name="Cho S.H."/>
            <person name="Dutcher S."/>
            <person name="Estelle M."/>
            <person name="Fawcett J.A."/>
            <person name="Gundlach H."/>
            <person name="Hanada K."/>
            <person name="Heyl A."/>
            <person name="Hicks K.A."/>
            <person name="Hugh J."/>
            <person name="Lohr M."/>
            <person name="Mayer K."/>
            <person name="Melkozernov A."/>
            <person name="Murata T."/>
            <person name="Nelson D."/>
            <person name="Pils B."/>
            <person name="Prigge M."/>
            <person name="Reiss B."/>
            <person name="Renner T."/>
            <person name="Rombauts S."/>
            <person name="Rushton P."/>
            <person name="Sanderfoot A."/>
            <person name="Schween G."/>
            <person name="Shiu S.-H."/>
            <person name="Stueber K."/>
            <person name="Theodoulou F.L."/>
            <person name="Tu H."/>
            <person name="Van de Peer Y."/>
            <person name="Verrier P.J."/>
            <person name="Waters E."/>
            <person name="Wood A."/>
            <person name="Yang L."/>
            <person name="Cove D."/>
            <person name="Cuming A."/>
            <person name="Hasebe M."/>
            <person name="Lucas S."/>
            <person name="Mishler D.B."/>
            <person name="Reski R."/>
            <person name="Grigoriev I."/>
            <person name="Quatrano R.S."/>
            <person name="Boore J.L."/>
        </authorList>
    </citation>
    <scope>NUCLEOTIDE SEQUENCE [LARGE SCALE GENOMIC DNA]</scope>
    <source>
        <strain evidence="2 3">cv. Gransden 2004</strain>
    </source>
</reference>
<dbReference type="AlphaFoldDB" id="A0A7I4EH50"/>
<feature type="domain" description="Glucose/Sorbosone dehydrogenase" evidence="1">
    <location>
        <begin position="186"/>
        <end position="461"/>
    </location>
</feature>
<dbReference type="InterPro" id="IPR011042">
    <property type="entry name" value="6-blade_b-propeller_TolB-like"/>
</dbReference>
<dbReference type="Gramene" id="Pp3c8_16530V3.2">
    <property type="protein sequence ID" value="Pp3c8_16530V3.2"/>
    <property type="gene ID" value="Pp3c8_16530"/>
</dbReference>
<dbReference type="PANTHER" id="PTHR19328">
    <property type="entry name" value="HEDGEHOG-INTERACTING PROTEIN"/>
    <property type="match status" value="1"/>
</dbReference>
<reference evidence="2" key="3">
    <citation type="submission" date="2020-12" db="UniProtKB">
        <authorList>
            <consortium name="EnsemblPlants"/>
        </authorList>
    </citation>
    <scope>IDENTIFICATION</scope>
</reference>